<reference evidence="1 2" key="1">
    <citation type="submission" date="2019-07" db="EMBL/GenBank/DDBJ databases">
        <title>Whole genome shotgun sequence of Adhaeribacter aerolatus NBRC 106133.</title>
        <authorList>
            <person name="Hosoyama A."/>
            <person name="Uohara A."/>
            <person name="Ohji S."/>
            <person name="Ichikawa N."/>
        </authorList>
    </citation>
    <scope>NUCLEOTIDE SEQUENCE [LARGE SCALE GENOMIC DNA]</scope>
    <source>
        <strain evidence="1 2">NBRC 106133</strain>
    </source>
</reference>
<evidence type="ECO:0000313" key="1">
    <source>
        <dbReference type="EMBL" id="GEO06983.1"/>
    </source>
</evidence>
<dbReference type="EMBL" id="BJYS01000048">
    <property type="protein sequence ID" value="GEO06983.1"/>
    <property type="molecule type" value="Genomic_DNA"/>
</dbReference>
<dbReference type="RefSeq" id="WP_146904217.1">
    <property type="nucleotide sequence ID" value="NZ_BJYS01000048.1"/>
</dbReference>
<dbReference type="Proteomes" id="UP000321532">
    <property type="component" value="Unassembled WGS sequence"/>
</dbReference>
<dbReference type="AlphaFoldDB" id="A0A512B4T4"/>
<sequence length="223" mass="26273">MYQYDAKDKLSNFIDPYNYPIKFVYDANNRLIKINYYFDFNEANVVATEQIEYNAKGQWSKITYAETGDINKTERTYEYDANGNRTMINFFKDGKRQWSYAYEYTNGNLAELKYIDDANRHGTSFVFEYDTSRENKLAKFEETMHVGFSSYGFGNIWTPSKNMIKKINLKETGGPTVFYASYTYEYNDKGYPTKLTTFTDDVNQDGLKNDPASFVYEYTYQCK</sequence>
<gene>
    <name evidence="1" type="ORF">AAE02nite_46470</name>
</gene>
<proteinExistence type="predicted"/>
<keyword evidence="2" id="KW-1185">Reference proteome</keyword>
<evidence type="ECO:0008006" key="3">
    <source>
        <dbReference type="Google" id="ProtNLM"/>
    </source>
</evidence>
<dbReference type="Gene3D" id="2.180.10.10">
    <property type="entry name" value="RHS repeat-associated core"/>
    <property type="match status" value="1"/>
</dbReference>
<evidence type="ECO:0000313" key="2">
    <source>
        <dbReference type="Proteomes" id="UP000321532"/>
    </source>
</evidence>
<dbReference type="OrthoDB" id="892587at2"/>
<protein>
    <recommendedName>
        <fullName evidence="3">Type IV secretion protein Rhs</fullName>
    </recommendedName>
</protein>
<name>A0A512B4T4_9BACT</name>
<comment type="caution">
    <text evidence="1">The sequence shown here is derived from an EMBL/GenBank/DDBJ whole genome shotgun (WGS) entry which is preliminary data.</text>
</comment>
<accession>A0A512B4T4</accession>
<organism evidence="1 2">
    <name type="scientific">Adhaeribacter aerolatus</name>
    <dbReference type="NCBI Taxonomy" id="670289"/>
    <lineage>
        <taxon>Bacteria</taxon>
        <taxon>Pseudomonadati</taxon>
        <taxon>Bacteroidota</taxon>
        <taxon>Cytophagia</taxon>
        <taxon>Cytophagales</taxon>
        <taxon>Hymenobacteraceae</taxon>
        <taxon>Adhaeribacter</taxon>
    </lineage>
</organism>